<dbReference type="STRING" id="1802772.A3H60_01825"/>
<evidence type="ECO:0000313" key="3">
    <source>
        <dbReference type="EMBL" id="OHB10226.1"/>
    </source>
</evidence>
<dbReference type="Pfam" id="PF02450">
    <property type="entry name" value="LCAT"/>
    <property type="match status" value="1"/>
</dbReference>
<feature type="domain" description="Right handed beta helix" evidence="2">
    <location>
        <begin position="408"/>
        <end position="482"/>
    </location>
</feature>
<dbReference type="SUPFAM" id="SSF53474">
    <property type="entry name" value="alpha/beta-Hydrolases"/>
    <property type="match status" value="1"/>
</dbReference>
<dbReference type="AlphaFoldDB" id="A0A1G2ULG4"/>
<dbReference type="InterPro" id="IPR011050">
    <property type="entry name" value="Pectin_lyase_fold/virulence"/>
</dbReference>
<evidence type="ECO:0000313" key="4">
    <source>
        <dbReference type="Proteomes" id="UP000177202"/>
    </source>
</evidence>
<feature type="chain" id="PRO_5009584736" description="Right handed beta helix domain-containing protein" evidence="1">
    <location>
        <begin position="21"/>
        <end position="1054"/>
    </location>
</feature>
<sequence length="1054" mass="115175">MRKLILPIFLTVFLPSFVFAADVTISGAITSDTTWSPLVDGVYIIDSSFSVSPGVTLTIEPGTIIKARTTAMGGPSIYGTLLAQGTSELPIYFTSIWDDSIGGDTDGGGPSVSTPGEWQGLYFKEGSLGELDHVVVRYSGYGGYGYGDFVGIENDGGTLDIKNSNIHDNYRIISDGAGGVAPAGTGIYNKRGTFSISDSIIDHQATGIYIISGTSTIARNIIRNHFGTGFGANGEGPLTLVDNIFSGNRGAGSLDIAKPFVHSGNTSSDLTNRGFVMTGIARDGMVLESMDLPILVLGSITVEAGKTMTIAPGTILKFGGWPWFGSMDIRGTLIAHGTTKDKIYLTSIYDDSVGGDTNGDGDATTPAPRNWNAVYLENGSVTDFDNVVLRYSGYNFNGEYLPGVAAAIYHRGAEFSVSNSIFEHNWVTAIYQDAGTTVIDHSEFMDQPYGVWSRGGNITISQSSIHDNAAVAIYNESGQTIDARNNWWGSADGPQDTSTSTPTGTGDRVSWNVLYDPWLTSDPLLIPTRNPVIIVPGIMGSAYKNGVLVIDPILHTYDDLIATLIANGYENDFDLFTFPYEWRDSNVFSANLLDDKIEEVKAICDCGKVDIVAHSMGGLVARSYIQSGDYDGDVDQLVFLGTPHKGAPTDYLQWEAGKFPNTFFDILIELFFEVESLRNGYLTIFNYIHNRPILSVQELLPTFDYLKDDDTGAIRTYPNNYPQNYFLESLNNNISNLLNSGVEITNIVGNSGSNTIEKIRVVPSTHSGLWEHGEPDGFYTVFGDKGLERGIGDNTVTIFGATLNSSIINQEISDNHQRIPTVAEAKIFNILTGKTASTTFDNDYGVDKKILLIQLLSPVDFMITAPNEKKIGKNFQTGEEYNQIQDAFYSGYQTDNEYITILNPLDGKYKIEVQGTDNGGQYGILTSYVSDGFATTTETVGITEPDQITNLEVQIDNINPQNITTQKEITLEVLTNDINGAYNLGWIKDRTTRDYLLKKVHDIIKYDSRGGITKVDRKLAKLVLVDLSNFLKKKNITIEAYNLLKTDLEWLINH</sequence>
<dbReference type="Proteomes" id="UP000177202">
    <property type="component" value="Unassembled WGS sequence"/>
</dbReference>
<feature type="signal peptide" evidence="1">
    <location>
        <begin position="1"/>
        <end position="20"/>
    </location>
</feature>
<keyword evidence="1" id="KW-0732">Signal</keyword>
<proteinExistence type="predicted"/>
<evidence type="ECO:0000256" key="1">
    <source>
        <dbReference type="SAM" id="SignalP"/>
    </source>
</evidence>
<reference evidence="3 4" key="1">
    <citation type="journal article" date="2016" name="Nat. Commun.">
        <title>Thousands of microbial genomes shed light on interconnected biogeochemical processes in an aquifer system.</title>
        <authorList>
            <person name="Anantharaman K."/>
            <person name="Brown C.T."/>
            <person name="Hug L.A."/>
            <person name="Sharon I."/>
            <person name="Castelle C.J."/>
            <person name="Probst A.J."/>
            <person name="Thomas B.C."/>
            <person name="Singh A."/>
            <person name="Wilkins M.J."/>
            <person name="Karaoz U."/>
            <person name="Brodie E.L."/>
            <person name="Williams K.H."/>
            <person name="Hubbard S.S."/>
            <person name="Banfield J.F."/>
        </authorList>
    </citation>
    <scope>NUCLEOTIDE SEQUENCE [LARGE SCALE GENOMIC DNA]</scope>
</reference>
<comment type="caution">
    <text evidence="3">The sequence shown here is derived from an EMBL/GenBank/DDBJ whole genome shotgun (WGS) entry which is preliminary data.</text>
</comment>
<accession>A0A1G2ULG4</accession>
<evidence type="ECO:0000259" key="2">
    <source>
        <dbReference type="Pfam" id="PF13229"/>
    </source>
</evidence>
<name>A0A1G2ULG4_9BACT</name>
<dbReference type="Gene3D" id="3.40.50.1820">
    <property type="entry name" value="alpha/beta hydrolase"/>
    <property type="match status" value="1"/>
</dbReference>
<protein>
    <recommendedName>
        <fullName evidence="2">Right handed beta helix domain-containing protein</fullName>
    </recommendedName>
</protein>
<dbReference type="EMBL" id="MHWP01000019">
    <property type="protein sequence ID" value="OHB10226.1"/>
    <property type="molecule type" value="Genomic_DNA"/>
</dbReference>
<dbReference type="InterPro" id="IPR039448">
    <property type="entry name" value="Beta_helix"/>
</dbReference>
<dbReference type="SUPFAM" id="SSF51126">
    <property type="entry name" value="Pectin lyase-like"/>
    <property type="match status" value="2"/>
</dbReference>
<dbReference type="Gene3D" id="2.160.20.10">
    <property type="entry name" value="Single-stranded right-handed beta-helix, Pectin lyase-like"/>
    <property type="match status" value="1"/>
</dbReference>
<dbReference type="GO" id="GO:0006629">
    <property type="term" value="P:lipid metabolic process"/>
    <property type="evidence" value="ECO:0007669"/>
    <property type="project" value="InterPro"/>
</dbReference>
<dbReference type="Pfam" id="PF13229">
    <property type="entry name" value="Beta_helix"/>
    <property type="match status" value="1"/>
</dbReference>
<dbReference type="InterPro" id="IPR012334">
    <property type="entry name" value="Pectin_lyas_fold"/>
</dbReference>
<dbReference type="InterPro" id="IPR003386">
    <property type="entry name" value="LACT/PDAT_acylTrfase"/>
</dbReference>
<dbReference type="PANTHER" id="PTHR11440">
    <property type="entry name" value="LECITHIN-CHOLESTEROL ACYLTRANSFERASE-RELATED"/>
    <property type="match status" value="1"/>
</dbReference>
<organism evidence="3 4">
    <name type="scientific">Candidatus Zambryskibacteria bacterium RIFCSPLOWO2_02_FULL_44_12b</name>
    <dbReference type="NCBI Taxonomy" id="1802772"/>
    <lineage>
        <taxon>Bacteria</taxon>
        <taxon>Candidatus Zambryskiibacteriota</taxon>
    </lineage>
</organism>
<gene>
    <name evidence="3" type="ORF">A3H60_01825</name>
</gene>
<dbReference type="InterPro" id="IPR029058">
    <property type="entry name" value="AB_hydrolase_fold"/>
</dbReference>
<dbReference type="GO" id="GO:0008374">
    <property type="term" value="F:O-acyltransferase activity"/>
    <property type="evidence" value="ECO:0007669"/>
    <property type="project" value="InterPro"/>
</dbReference>